<proteinExistence type="predicted"/>
<keyword evidence="3" id="KW-1185">Reference proteome</keyword>
<evidence type="ECO:0000313" key="2">
    <source>
        <dbReference type="EMBL" id="EMG45534.1"/>
    </source>
</evidence>
<dbReference type="HOGENOM" id="CLU_1488816_0_0_1"/>
<evidence type="ECO:0000313" key="3">
    <source>
        <dbReference type="Proteomes" id="UP000011777"/>
    </source>
</evidence>
<gene>
    <name evidence="2" type="ORF">G210_4278</name>
</gene>
<accession>M3JT90</accession>
<evidence type="ECO:0000256" key="1">
    <source>
        <dbReference type="SAM" id="MobiDB-lite"/>
    </source>
</evidence>
<reference evidence="2 3" key="1">
    <citation type="submission" date="2013-02" db="EMBL/GenBank/DDBJ databases">
        <title>Genome sequence of Candida maltosa Xu316, a potential industrial strain for xylitol and ethanol production.</title>
        <authorList>
            <person name="Yu J."/>
            <person name="Wang Q."/>
            <person name="Geng X."/>
            <person name="Bao W."/>
            <person name="He P."/>
            <person name="Cai J."/>
        </authorList>
    </citation>
    <scope>NUCLEOTIDE SEQUENCE [LARGE SCALE GENOMIC DNA]</scope>
    <source>
        <strain evidence="3">Xu316</strain>
    </source>
</reference>
<dbReference type="STRING" id="1245528.M3JT90"/>
<dbReference type="OrthoDB" id="2152896at2759"/>
<dbReference type="EMBL" id="AOGT01002443">
    <property type="protein sequence ID" value="EMG45534.1"/>
    <property type="molecule type" value="Genomic_DNA"/>
</dbReference>
<feature type="compositionally biased region" description="Polar residues" evidence="1">
    <location>
        <begin position="40"/>
        <end position="49"/>
    </location>
</feature>
<protein>
    <submittedName>
        <fullName evidence="2">Putative zinc finger protein</fullName>
    </submittedName>
</protein>
<organism evidence="2 3">
    <name type="scientific">Candida maltosa (strain Xu316)</name>
    <name type="common">Yeast</name>
    <dbReference type="NCBI Taxonomy" id="1245528"/>
    <lineage>
        <taxon>Eukaryota</taxon>
        <taxon>Fungi</taxon>
        <taxon>Dikarya</taxon>
        <taxon>Ascomycota</taxon>
        <taxon>Saccharomycotina</taxon>
        <taxon>Pichiomycetes</taxon>
        <taxon>Debaryomycetaceae</taxon>
        <taxon>Candida/Lodderomyces clade</taxon>
        <taxon>Candida</taxon>
    </lineage>
</organism>
<comment type="caution">
    <text evidence="2">The sequence shown here is derived from an EMBL/GenBank/DDBJ whole genome shotgun (WGS) entry which is preliminary data.</text>
</comment>
<dbReference type="AlphaFoldDB" id="M3JT90"/>
<feature type="compositionally biased region" description="Polar residues" evidence="1">
    <location>
        <begin position="160"/>
        <end position="181"/>
    </location>
</feature>
<sequence length="181" mass="20120">MNENSSYANGGGYAGYSTMGVSSEQEGYNGGHLAGPYSPPITSNDSTPVIQDVREAVEDDDEDEDDDDEEEGEGVGYYDQERGNGKMSMSFRNKLRHEQYEDDEYDHKGLNYARSGSVSHEPPTYAKNEPTSPLLAATKEEDEEKENKNEKSLKSPDLSYLNNPSELPIKTNFSIIESKNN</sequence>
<feature type="compositionally biased region" description="Acidic residues" evidence="1">
    <location>
        <begin position="57"/>
        <end position="73"/>
    </location>
</feature>
<feature type="region of interest" description="Disordered" evidence="1">
    <location>
        <begin position="1"/>
        <end position="181"/>
    </location>
</feature>
<dbReference type="Proteomes" id="UP000011777">
    <property type="component" value="Unassembled WGS sequence"/>
</dbReference>
<feature type="compositionally biased region" description="Basic and acidic residues" evidence="1">
    <location>
        <begin position="145"/>
        <end position="154"/>
    </location>
</feature>
<name>M3JT90_CANMX</name>